<dbReference type="Proteomes" id="UP000053477">
    <property type="component" value="Unassembled WGS sequence"/>
</dbReference>
<accession>A0A0H2RYZ8</accession>
<feature type="region of interest" description="Disordered" evidence="1">
    <location>
        <begin position="117"/>
        <end position="145"/>
    </location>
</feature>
<evidence type="ECO:0000259" key="2">
    <source>
        <dbReference type="Pfam" id="PF20415"/>
    </source>
</evidence>
<dbReference type="InParanoid" id="A0A0H2RYZ8"/>
<feature type="region of interest" description="Disordered" evidence="1">
    <location>
        <begin position="215"/>
        <end position="240"/>
    </location>
</feature>
<name>A0A0H2RYZ8_9AGAM</name>
<dbReference type="OrthoDB" id="21474at2759"/>
<feature type="region of interest" description="Disordered" evidence="1">
    <location>
        <begin position="24"/>
        <end position="72"/>
    </location>
</feature>
<evidence type="ECO:0000313" key="4">
    <source>
        <dbReference type="Proteomes" id="UP000053477"/>
    </source>
</evidence>
<feature type="compositionally biased region" description="Polar residues" evidence="1">
    <location>
        <begin position="122"/>
        <end position="145"/>
    </location>
</feature>
<proteinExistence type="predicted"/>
<protein>
    <recommendedName>
        <fullName evidence="2">DUF6699 domain-containing protein</fullName>
    </recommendedName>
</protein>
<dbReference type="EMBL" id="KQ085910">
    <property type="protein sequence ID" value="KLO16934.1"/>
    <property type="molecule type" value="Genomic_DNA"/>
</dbReference>
<reference evidence="3 4" key="1">
    <citation type="submission" date="2015-04" db="EMBL/GenBank/DDBJ databases">
        <title>Complete genome sequence of Schizopora paradoxa KUC8140, a cosmopolitan wood degrader in East Asia.</title>
        <authorList>
            <consortium name="DOE Joint Genome Institute"/>
            <person name="Min B."/>
            <person name="Park H."/>
            <person name="Jang Y."/>
            <person name="Kim J.-J."/>
            <person name="Kim K.H."/>
            <person name="Pangilinan J."/>
            <person name="Lipzen A."/>
            <person name="Riley R."/>
            <person name="Grigoriev I.V."/>
            <person name="Spatafora J.W."/>
            <person name="Choi I.-G."/>
        </authorList>
    </citation>
    <scope>NUCLEOTIDE SEQUENCE [LARGE SCALE GENOMIC DNA]</scope>
    <source>
        <strain evidence="3 4">KUC8140</strain>
    </source>
</reference>
<dbReference type="AlphaFoldDB" id="A0A0H2RYZ8"/>
<organism evidence="3 4">
    <name type="scientific">Schizopora paradoxa</name>
    <dbReference type="NCBI Taxonomy" id="27342"/>
    <lineage>
        <taxon>Eukaryota</taxon>
        <taxon>Fungi</taxon>
        <taxon>Dikarya</taxon>
        <taxon>Basidiomycota</taxon>
        <taxon>Agaricomycotina</taxon>
        <taxon>Agaricomycetes</taxon>
        <taxon>Hymenochaetales</taxon>
        <taxon>Schizoporaceae</taxon>
        <taxon>Schizopora</taxon>
    </lineage>
</organism>
<evidence type="ECO:0000313" key="3">
    <source>
        <dbReference type="EMBL" id="KLO16934.1"/>
    </source>
</evidence>
<dbReference type="STRING" id="27342.A0A0H2RYZ8"/>
<dbReference type="InterPro" id="IPR046522">
    <property type="entry name" value="DUF6699"/>
</dbReference>
<feature type="domain" description="DUF6699" evidence="2">
    <location>
        <begin position="164"/>
        <end position="337"/>
    </location>
</feature>
<feature type="compositionally biased region" description="Polar residues" evidence="1">
    <location>
        <begin position="38"/>
        <end position="72"/>
    </location>
</feature>
<gene>
    <name evidence="3" type="ORF">SCHPADRAFT_901096</name>
</gene>
<sequence>MALGPTYYPSYIPAHGNYVRHNAQHIQRNEQPQRSETRQSPPNEQALPSTSYTSTRASAPQSILRTGADTNTASHVAAGSEHRYYHNTLGYMYRPRPVPATSANAIQAAVSLPQREVHDDNVSLQGTSSSAGSYHAGSPTTSTADVSRRYPDLHFMVASDSTRILYDVRLPPTQGIESNLYEAYRHLWTSREPVKHMRLISRDFPWTFDIRIAPPPTEASVASPRSGGSGGSTGSISPTTGFRRRARFDIPEAEEEPDEKGVQLGHIWDVLYNYLYEPVQAAEWAAMVQMLEPAEARTWRRAIEEFAERRRVQEGSNQLVIRRIDWLGRRCVFRGIGKDDEFAKLMLLPGEEECAETWVVKFTNASH</sequence>
<keyword evidence="4" id="KW-1185">Reference proteome</keyword>
<dbReference type="Pfam" id="PF20415">
    <property type="entry name" value="DUF6699"/>
    <property type="match status" value="1"/>
</dbReference>
<feature type="compositionally biased region" description="Basic and acidic residues" evidence="1">
    <location>
        <begin position="27"/>
        <end position="37"/>
    </location>
</feature>
<evidence type="ECO:0000256" key="1">
    <source>
        <dbReference type="SAM" id="MobiDB-lite"/>
    </source>
</evidence>